<dbReference type="Proteomes" id="UP001163321">
    <property type="component" value="Chromosome 10"/>
</dbReference>
<protein>
    <submittedName>
        <fullName evidence="1">Uncharacterized protein</fullName>
    </submittedName>
</protein>
<comment type="caution">
    <text evidence="1">The sequence shown here is derived from an EMBL/GenBank/DDBJ whole genome shotgun (WGS) entry which is preliminary data.</text>
</comment>
<gene>
    <name evidence="1" type="ORF">PsorP6_016009</name>
</gene>
<proteinExistence type="predicted"/>
<name>A0ACC0WQN6_9STRA</name>
<organism evidence="1 2">
    <name type="scientific">Peronosclerospora sorghi</name>
    <dbReference type="NCBI Taxonomy" id="230839"/>
    <lineage>
        <taxon>Eukaryota</taxon>
        <taxon>Sar</taxon>
        <taxon>Stramenopiles</taxon>
        <taxon>Oomycota</taxon>
        <taxon>Peronosporomycetes</taxon>
        <taxon>Peronosporales</taxon>
        <taxon>Peronosporaceae</taxon>
        <taxon>Peronosclerospora</taxon>
    </lineage>
</organism>
<evidence type="ECO:0000313" key="1">
    <source>
        <dbReference type="EMBL" id="KAI9920296.1"/>
    </source>
</evidence>
<evidence type="ECO:0000313" key="2">
    <source>
        <dbReference type="Proteomes" id="UP001163321"/>
    </source>
</evidence>
<dbReference type="EMBL" id="CM047589">
    <property type="protein sequence ID" value="KAI9920296.1"/>
    <property type="molecule type" value="Genomic_DNA"/>
</dbReference>
<keyword evidence="2" id="KW-1185">Reference proteome</keyword>
<reference evidence="1 2" key="1">
    <citation type="journal article" date="2022" name="bioRxiv">
        <title>The genome of the oomycete Peronosclerospora sorghi, a cosmopolitan pathogen of maize and sorghum, is inflated with dispersed pseudogenes.</title>
        <authorList>
            <person name="Fletcher K."/>
            <person name="Martin F."/>
            <person name="Isakeit T."/>
            <person name="Cavanaugh K."/>
            <person name="Magill C."/>
            <person name="Michelmore R."/>
        </authorList>
    </citation>
    <scope>NUCLEOTIDE SEQUENCE [LARGE SCALE GENOMIC DNA]</scope>
    <source>
        <strain evidence="1">P6</strain>
    </source>
</reference>
<sequence>MAPSSSQNHVRRGVFFRHDSMLVSILRRSIRGGRASVVCACAHASASWTDMKKGLGNKTLSPQRYGEGTRESALELMVKKNKRRCMERKVKFTRRGTRTRNPQIRSLIRYPLRQPRLRQNFTMLKI</sequence>
<accession>A0ACC0WQN6</accession>